<dbReference type="GO" id="GO:0006226">
    <property type="term" value="P:dUMP biosynthetic process"/>
    <property type="evidence" value="ECO:0007669"/>
    <property type="project" value="InterPro"/>
</dbReference>
<dbReference type="EMBL" id="MK651787">
    <property type="protein sequence ID" value="QBZ71584.1"/>
    <property type="molecule type" value="Genomic_DNA"/>
</dbReference>
<proteinExistence type="inferred from homology"/>
<dbReference type="NCBIfam" id="NF001862">
    <property type="entry name" value="PRK00601.1"/>
    <property type="match status" value="1"/>
</dbReference>
<dbReference type="KEGG" id="vg:55013157"/>
<keyword evidence="7" id="KW-1185">Reference proteome</keyword>
<dbReference type="RefSeq" id="YP_009821672.1">
    <property type="nucleotide sequence ID" value="NC_048178.1"/>
</dbReference>
<reference evidence="7" key="1">
    <citation type="submission" date="2019-03" db="EMBL/GenBank/DDBJ databases">
        <authorList>
            <person name="Olsen N.S."/>
            <person name="Kot W."/>
            <person name="Hansen L.H."/>
        </authorList>
    </citation>
    <scope>NUCLEOTIDE SEQUENCE [LARGE SCALE GENOMIC DNA]</scope>
</reference>
<keyword evidence="4" id="KW-0546">Nucleotide metabolism</keyword>
<dbReference type="GO" id="GO:0000287">
    <property type="term" value="F:magnesium ion binding"/>
    <property type="evidence" value="ECO:0007669"/>
    <property type="project" value="InterPro"/>
</dbReference>
<dbReference type="CDD" id="cd07557">
    <property type="entry name" value="trimeric_dUTPase"/>
    <property type="match status" value="1"/>
</dbReference>
<dbReference type="GeneID" id="55013157"/>
<feature type="domain" description="dUTPase-like" evidence="5">
    <location>
        <begin position="13"/>
        <end position="144"/>
    </location>
</feature>
<organism evidence="6 7">
    <name type="scientific">Escherichia phage Sortsne</name>
    <dbReference type="NCBI Taxonomy" id="2562456"/>
    <lineage>
        <taxon>Viruses</taxon>
        <taxon>Duplodnaviria</taxon>
        <taxon>Heunggongvirae</taxon>
        <taxon>Uroviricota</taxon>
        <taxon>Caudoviricetes</taxon>
        <taxon>Sortsnevirus</taxon>
        <taxon>Sortsnevirus sortsne</taxon>
    </lineage>
</organism>
<dbReference type="InterPro" id="IPR036157">
    <property type="entry name" value="dUTPase-like_sf"/>
</dbReference>
<evidence type="ECO:0000256" key="2">
    <source>
        <dbReference type="ARBA" id="ARBA00012379"/>
    </source>
</evidence>
<dbReference type="PANTHER" id="PTHR11241">
    <property type="entry name" value="DEOXYURIDINE 5'-TRIPHOSPHATE NUCLEOTIDOHYDROLASE"/>
    <property type="match status" value="1"/>
</dbReference>
<evidence type="ECO:0000256" key="1">
    <source>
        <dbReference type="ARBA" id="ARBA00006581"/>
    </source>
</evidence>
<dbReference type="InterPro" id="IPR029054">
    <property type="entry name" value="dUTPase-like"/>
</dbReference>
<accession>A0A4D6DZ21</accession>
<comment type="similarity">
    <text evidence="1">Belongs to the dUTPase family.</text>
</comment>
<keyword evidence="3" id="KW-0378">Hydrolase</keyword>
<evidence type="ECO:0000313" key="6">
    <source>
        <dbReference type="EMBL" id="QBZ71584.1"/>
    </source>
</evidence>
<dbReference type="InterPro" id="IPR033704">
    <property type="entry name" value="dUTPase_trimeric"/>
</dbReference>
<dbReference type="Proteomes" id="UP000297046">
    <property type="component" value="Segment"/>
</dbReference>
<name>A0A4D6DZ21_9CAUD</name>
<dbReference type="PANTHER" id="PTHR11241:SF0">
    <property type="entry name" value="DEOXYURIDINE 5'-TRIPHOSPHATE NUCLEOTIDOHYDROLASE"/>
    <property type="match status" value="1"/>
</dbReference>
<dbReference type="Gene3D" id="2.70.40.10">
    <property type="match status" value="1"/>
</dbReference>
<evidence type="ECO:0000256" key="4">
    <source>
        <dbReference type="ARBA" id="ARBA00023080"/>
    </source>
</evidence>
<protein>
    <recommendedName>
        <fullName evidence="2">dUTP diphosphatase</fullName>
        <ecNumber evidence="2">3.6.1.23</ecNumber>
    </recommendedName>
</protein>
<dbReference type="NCBIfam" id="TIGR00576">
    <property type="entry name" value="dut"/>
    <property type="match status" value="1"/>
</dbReference>
<evidence type="ECO:0000313" key="7">
    <source>
        <dbReference type="Proteomes" id="UP000297046"/>
    </source>
</evidence>
<evidence type="ECO:0000259" key="5">
    <source>
        <dbReference type="Pfam" id="PF00692"/>
    </source>
</evidence>
<dbReference type="EC" id="3.6.1.23" evidence="2"/>
<sequence length="145" mass="15855">MELKIKRLTTDENFKLPTYATDGSACMDVYALTAEAQGDGSILCRTGWAVAIPEGWAMLIYSRSGMGFNQNTRLSNCVGVIDSDYRDEVMVKLHCDIPGRLPQVKKGDRVAQFMLVPIEQVELDEVTTLPEATSTRSGGFGSTGQ</sequence>
<dbReference type="SUPFAM" id="SSF51283">
    <property type="entry name" value="dUTPase-like"/>
    <property type="match status" value="1"/>
</dbReference>
<dbReference type="InterPro" id="IPR008181">
    <property type="entry name" value="dUTPase"/>
</dbReference>
<dbReference type="GO" id="GO:0004170">
    <property type="term" value="F:dUTP diphosphatase activity"/>
    <property type="evidence" value="ECO:0007669"/>
    <property type="project" value="UniProtKB-EC"/>
</dbReference>
<dbReference type="GO" id="GO:0046081">
    <property type="term" value="P:dUTP catabolic process"/>
    <property type="evidence" value="ECO:0007669"/>
    <property type="project" value="InterPro"/>
</dbReference>
<evidence type="ECO:0000256" key="3">
    <source>
        <dbReference type="ARBA" id="ARBA00022801"/>
    </source>
</evidence>
<dbReference type="Pfam" id="PF00692">
    <property type="entry name" value="dUTPase"/>
    <property type="match status" value="1"/>
</dbReference>